<keyword evidence="2" id="KW-0597">Phosphoprotein</keyword>
<evidence type="ECO:0000256" key="6">
    <source>
        <dbReference type="SAM" id="MobiDB-lite"/>
    </source>
</evidence>
<evidence type="ECO:0000256" key="4">
    <source>
        <dbReference type="ARBA" id="ARBA00023163"/>
    </source>
</evidence>
<dbReference type="EMBL" id="LT671821">
    <property type="protein sequence ID" value="SHO76163.1"/>
    <property type="molecule type" value="Genomic_DNA"/>
</dbReference>
<dbReference type="InterPro" id="IPR046488">
    <property type="entry name" value="Sfc3/Tfc3_C"/>
</dbReference>
<feature type="domain" description="Transcription factor tau subunit sfc3/Tfc3 C-terminal" evidence="8">
    <location>
        <begin position="1135"/>
        <end position="1566"/>
    </location>
</feature>
<feature type="compositionally biased region" description="Basic residues" evidence="6">
    <location>
        <begin position="568"/>
        <end position="578"/>
    </location>
</feature>
<evidence type="ECO:0000256" key="1">
    <source>
        <dbReference type="ARBA" id="ARBA00004123"/>
    </source>
</evidence>
<evidence type="ECO:0000259" key="8">
    <source>
        <dbReference type="Pfam" id="PF20222"/>
    </source>
</evidence>
<evidence type="ECO:0008006" key="11">
    <source>
        <dbReference type="Google" id="ProtNLM"/>
    </source>
</evidence>
<keyword evidence="10" id="KW-1185">Reference proteome</keyword>
<dbReference type="GO" id="GO:0003677">
    <property type="term" value="F:DNA binding"/>
    <property type="evidence" value="ECO:0007669"/>
    <property type="project" value="UniProtKB-KW"/>
</dbReference>
<dbReference type="OrthoDB" id="68020at2759"/>
<dbReference type="GO" id="GO:0005634">
    <property type="term" value="C:nucleus"/>
    <property type="evidence" value="ECO:0007669"/>
    <property type="project" value="UniProtKB-SubCell"/>
</dbReference>
<feature type="domain" description="B-block binding subunit of TFIIIC" evidence="7">
    <location>
        <begin position="146"/>
        <end position="212"/>
    </location>
</feature>
<feature type="region of interest" description="Disordered" evidence="6">
    <location>
        <begin position="248"/>
        <end position="280"/>
    </location>
</feature>
<dbReference type="VEuPathDB" id="FungiDB:MSYG_0498"/>
<evidence type="ECO:0000256" key="2">
    <source>
        <dbReference type="ARBA" id="ARBA00022553"/>
    </source>
</evidence>
<dbReference type="Pfam" id="PF04182">
    <property type="entry name" value="B-block_TFIIIC"/>
    <property type="match status" value="1"/>
</dbReference>
<dbReference type="PANTHER" id="PTHR15180">
    <property type="entry name" value="GENERAL TRANSCRIPTION FACTOR 3C POLYPEPTIDE 1"/>
    <property type="match status" value="1"/>
</dbReference>
<dbReference type="InterPro" id="IPR007309">
    <property type="entry name" value="TFIIIC_Bblock-bd"/>
</dbReference>
<feature type="compositionally biased region" description="Basic and acidic residues" evidence="6">
    <location>
        <begin position="248"/>
        <end position="259"/>
    </location>
</feature>
<keyword evidence="4" id="KW-0804">Transcription</keyword>
<evidence type="ECO:0000256" key="3">
    <source>
        <dbReference type="ARBA" id="ARBA00023125"/>
    </source>
</evidence>
<reference evidence="10" key="1">
    <citation type="journal article" date="2017" name="Nucleic Acids Res.">
        <title>Proteogenomics produces comprehensive and highly accurate protein-coding gene annotation in a complete genome assembly of Malassezia sympodialis.</title>
        <authorList>
            <person name="Zhu Y."/>
            <person name="Engstroem P.G."/>
            <person name="Tellgren-Roth C."/>
            <person name="Baudo C.D."/>
            <person name="Kennell J.C."/>
            <person name="Sun S."/>
            <person name="Billmyre R.B."/>
            <person name="Schroeder M.S."/>
            <person name="Andersson A."/>
            <person name="Holm T."/>
            <person name="Sigurgeirsson B."/>
            <person name="Wu G."/>
            <person name="Sankaranarayanan S.R."/>
            <person name="Siddharthan R."/>
            <person name="Sanyal K."/>
            <person name="Lundeberg J."/>
            <person name="Nystedt B."/>
            <person name="Boekhout T."/>
            <person name="Dawson T.L. Jr."/>
            <person name="Heitman J."/>
            <person name="Scheynius A."/>
            <person name="Lehtioe J."/>
        </authorList>
    </citation>
    <scope>NUCLEOTIDE SEQUENCE [LARGE SCALE GENOMIC DNA]</scope>
    <source>
        <strain evidence="10">ATCC 42132</strain>
    </source>
</reference>
<accession>A0A1M8A125</accession>
<sequence length="1617" mass="174013">MLARLLQHCRDEVAMDGEQGSDMERLFGFAASYCAAWPEDVRPPVDDAYRAFLWRMLMEDGSVHVGLAAPDVKPAPREKSAPRQSILAKGRGSSAAATPRPLPAGAPRADLRALQRMHGADLRVYRDADHVRRTLTGSNAPFVSAAAYEALQLVCRARERGVTVVELGAATQYDQKTVYYLVKLLVERRLVAKFAAPEMGHVSNYVVAQRYLERNPQWRAQQDATLSQEDADVGEPAWVDMADLAQDHRGKDDDEKESSAPDDAAGPSSEAWTMPPPTDPHEHEMLAFAPLSDEQSAVWLHSRQDLLARRLWKLLAASTSHMTPRRWLSGRLGLRPVPSLRRGFLSFLNRHVAAGHLERVRVQFASASPLYVRATAAGLAAHFALQASETEPETHALDAFTLQWGAPLEAQLLRHIHACGAHGCTMQELACHFHFSSDIKRMVEQILARQVPTGPPPYAPLAVCAPFEQEGRERRIRYYTAEGFAARCARDGLDMPTALGYAAGRAGSDMPPVPETLPGEALYESAAALHAALQQVPQQTVGFFRDAPGPVALRPAKRKAPIDPATGRAKRGRPRKGERRAPKTEDAPEAPPPQPAEAARDDAWQAYEPALPRAEARANLSSFQRSSLLAQVLASAGGALDEAEISRRTKAWLEHEGSASSDLSDRATRAKAIEHAVQRGLVQAIKVPRSDDLQRPRTVVHLTSLPPEQLAAAVRRALDAPDARGSTAWGDVSAEHAGLAGPALPAVAPWSVSTPVAYGHDDPLDDPATQHAFAKHSLLLRQYYGFAHGAAARLALFHGAAWDAAGADAPRVISLDWFVTQCPLRTFVALVPVRLRSAPVVRAVTQAGASVRVQDVPAHVAKPLGLLRKSAHRARLATYVAQLVELGLATRDAPPQLVAAARVVPAAGDEPARPVTTAAERAAYWAAVRERVAAADAARVPPYLGAPHAWRTDFALRGIQKAFLRRYAPAPPPEAIPRLAAAIFAPVAHVEAFFARSAAPSAADTIARKVQEQRAERAAQWAAARADVHAAGARTPAADAPEPRSLAALEKRFVHGRETLDAAALRRRIAAALGIKRLRAPARAAPARTRRTRRAGPWTPAHQDLLRDAYVIVRDRLRAWRAWHASMGEAPPPDDWSALAQLAQDDTGAWSTWRARQKQLASSPREQVRLLLLERAWHAKAREARQDGTLPDPAWPHPTQFDLGAHVRYLRAHVDAERLLRAHAATAARVVLPAQLTPAFVAQWVPWSAPGGAWPGDAAPMVHRLQALRARPLSLRPWPAPAAPRAPHDDALAVAAAKMLVPAALTAAQVAAFADGVGAARLEAAIAALVAQRVVRHADHQLVYTDEHVRALQGPWPMGAEARAAHAALAAGGAVQAHPAASEGETAAYIALLARGSGAVPQLDRTRLDVLRARTRLNARTLDDIETECVVTLRAQEAPAPARAPASLAEKEAVLARPVASAHEPAPHALVPQLLAAGAAGVPVDGVPAADAAAVDAYVAGYDAPRLVHPRFVGAWQVRTVDGGWAEPRAWFDAHGRFQEALWAPRYALAVQTVCARPGVTLAALTAQLAGVLDRRELVDVLEAAAAAGHVCVAPPGWTRTAAGDVAVRPGARAWFE</sequence>
<dbReference type="InterPro" id="IPR044210">
    <property type="entry name" value="Tfc3-like"/>
</dbReference>
<dbReference type="Proteomes" id="UP000186303">
    <property type="component" value="Chromosome 1"/>
</dbReference>
<dbReference type="PANTHER" id="PTHR15180:SF1">
    <property type="entry name" value="GENERAL TRANSCRIPTION FACTOR 3C POLYPEPTIDE 1"/>
    <property type="match status" value="1"/>
</dbReference>
<dbReference type="GO" id="GO:0000127">
    <property type="term" value="C:transcription factor TFIIIC complex"/>
    <property type="evidence" value="ECO:0007669"/>
    <property type="project" value="InterPro"/>
</dbReference>
<evidence type="ECO:0000313" key="9">
    <source>
        <dbReference type="EMBL" id="SHO76163.1"/>
    </source>
</evidence>
<dbReference type="Gene3D" id="1.10.10.10">
    <property type="entry name" value="Winged helix-like DNA-binding domain superfamily/Winged helix DNA-binding domain"/>
    <property type="match status" value="1"/>
</dbReference>
<dbReference type="InterPro" id="IPR036388">
    <property type="entry name" value="WH-like_DNA-bd_sf"/>
</dbReference>
<proteinExistence type="predicted"/>
<keyword evidence="5" id="KW-0539">Nucleus</keyword>
<evidence type="ECO:0000256" key="5">
    <source>
        <dbReference type="ARBA" id="ARBA00023242"/>
    </source>
</evidence>
<name>A0A1M8A125_MALS4</name>
<dbReference type="GO" id="GO:0006384">
    <property type="term" value="P:transcription initiation at RNA polymerase III promoter"/>
    <property type="evidence" value="ECO:0007669"/>
    <property type="project" value="InterPro"/>
</dbReference>
<dbReference type="STRING" id="1230383.A0A1M8A125"/>
<gene>
    <name evidence="9" type="ORF">MSYG_0498</name>
</gene>
<dbReference type="OMA" id="TVFYICK"/>
<dbReference type="Pfam" id="PF20222">
    <property type="entry name" value="DUF6581"/>
    <property type="match status" value="1"/>
</dbReference>
<feature type="region of interest" description="Disordered" evidence="6">
    <location>
        <begin position="547"/>
        <end position="600"/>
    </location>
</feature>
<evidence type="ECO:0000259" key="7">
    <source>
        <dbReference type="Pfam" id="PF04182"/>
    </source>
</evidence>
<organism evidence="9 10">
    <name type="scientific">Malassezia sympodialis (strain ATCC 42132)</name>
    <name type="common">Atopic eczema-associated yeast</name>
    <dbReference type="NCBI Taxonomy" id="1230383"/>
    <lineage>
        <taxon>Eukaryota</taxon>
        <taxon>Fungi</taxon>
        <taxon>Dikarya</taxon>
        <taxon>Basidiomycota</taxon>
        <taxon>Ustilaginomycotina</taxon>
        <taxon>Malasseziomycetes</taxon>
        <taxon>Malasseziales</taxon>
        <taxon>Malasseziaceae</taxon>
        <taxon>Malassezia</taxon>
    </lineage>
</organism>
<comment type="subcellular location">
    <subcellularLocation>
        <location evidence="1">Nucleus</location>
    </subcellularLocation>
</comment>
<feature type="region of interest" description="Disordered" evidence="6">
    <location>
        <begin position="69"/>
        <end position="107"/>
    </location>
</feature>
<evidence type="ECO:0000313" key="10">
    <source>
        <dbReference type="Proteomes" id="UP000186303"/>
    </source>
</evidence>
<feature type="compositionally biased region" description="Low complexity" evidence="6">
    <location>
        <begin position="261"/>
        <end position="271"/>
    </location>
</feature>
<keyword evidence="3" id="KW-0238">DNA-binding</keyword>
<protein>
    <recommendedName>
        <fullName evidence="11">B-block binding subunit of TFIIIC domain-containing protein</fullName>
    </recommendedName>
</protein>
<dbReference type="GO" id="GO:0042791">
    <property type="term" value="P:5S class rRNA transcription by RNA polymerase III"/>
    <property type="evidence" value="ECO:0007669"/>
    <property type="project" value="TreeGrafter"/>
</dbReference>